<proteinExistence type="predicted"/>
<dbReference type="Pfam" id="PF00271">
    <property type="entry name" value="Helicase_C"/>
    <property type="match status" value="1"/>
</dbReference>
<dbReference type="PROSITE" id="PS51192">
    <property type="entry name" value="HELICASE_ATP_BIND_1"/>
    <property type="match status" value="1"/>
</dbReference>
<evidence type="ECO:0000256" key="5">
    <source>
        <dbReference type="ARBA" id="ARBA00022833"/>
    </source>
</evidence>
<dbReference type="GO" id="GO:0008270">
    <property type="term" value="F:zinc ion binding"/>
    <property type="evidence" value="ECO:0007669"/>
    <property type="project" value="UniProtKB-KW"/>
</dbReference>
<dbReference type="GO" id="GO:0016787">
    <property type="term" value="F:hydrolase activity"/>
    <property type="evidence" value="ECO:0007669"/>
    <property type="project" value="UniProtKB-KW"/>
</dbReference>
<evidence type="ECO:0000256" key="6">
    <source>
        <dbReference type="ARBA" id="ARBA00022840"/>
    </source>
</evidence>
<dbReference type="SUPFAM" id="SSF57850">
    <property type="entry name" value="RING/U-box"/>
    <property type="match status" value="1"/>
</dbReference>
<dbReference type="Gene3D" id="3.40.50.300">
    <property type="entry name" value="P-loop containing nucleotide triphosphate hydrolases"/>
    <property type="match status" value="1"/>
</dbReference>
<reference evidence="11 12" key="1">
    <citation type="journal article" date="2018" name="Front. Microbiol.">
        <title>Genome-Wide Analysis of Corynespora cassiicola Leaf Fall Disease Putative Effectors.</title>
        <authorList>
            <person name="Lopez D."/>
            <person name="Ribeiro S."/>
            <person name="Label P."/>
            <person name="Fumanal B."/>
            <person name="Venisse J.S."/>
            <person name="Kohler A."/>
            <person name="de Oliveira R.R."/>
            <person name="Labutti K."/>
            <person name="Lipzen A."/>
            <person name="Lail K."/>
            <person name="Bauer D."/>
            <person name="Ohm R.A."/>
            <person name="Barry K.W."/>
            <person name="Spatafora J."/>
            <person name="Grigoriev I.V."/>
            <person name="Martin F.M."/>
            <person name="Pujade-Renaud V."/>
        </authorList>
    </citation>
    <scope>NUCLEOTIDE SEQUENCE [LARGE SCALE GENOMIC DNA]</scope>
    <source>
        <strain evidence="11 12">Philippines</strain>
    </source>
</reference>
<dbReference type="OrthoDB" id="448448at2759"/>
<evidence type="ECO:0000256" key="3">
    <source>
        <dbReference type="ARBA" id="ARBA00022771"/>
    </source>
</evidence>
<dbReference type="GO" id="GO:0006281">
    <property type="term" value="P:DNA repair"/>
    <property type="evidence" value="ECO:0007669"/>
    <property type="project" value="TreeGrafter"/>
</dbReference>
<evidence type="ECO:0000259" key="9">
    <source>
        <dbReference type="PROSITE" id="PS51192"/>
    </source>
</evidence>
<keyword evidence="2" id="KW-0547">Nucleotide-binding</keyword>
<dbReference type="SMART" id="SM00490">
    <property type="entry name" value="HELICc"/>
    <property type="match status" value="1"/>
</dbReference>
<dbReference type="Proteomes" id="UP000240883">
    <property type="component" value="Unassembled WGS sequence"/>
</dbReference>
<dbReference type="InterPro" id="IPR027417">
    <property type="entry name" value="P-loop_NTPase"/>
</dbReference>
<dbReference type="InterPro" id="IPR017907">
    <property type="entry name" value="Znf_RING_CS"/>
</dbReference>
<keyword evidence="12" id="KW-1185">Reference proteome</keyword>
<dbReference type="EMBL" id="KZ678133">
    <property type="protein sequence ID" value="PSN69483.1"/>
    <property type="molecule type" value="Genomic_DNA"/>
</dbReference>
<dbReference type="PROSITE" id="PS00518">
    <property type="entry name" value="ZF_RING_1"/>
    <property type="match status" value="1"/>
</dbReference>
<dbReference type="PROSITE" id="PS50089">
    <property type="entry name" value="ZF_RING_2"/>
    <property type="match status" value="1"/>
</dbReference>
<dbReference type="Pfam" id="PF00176">
    <property type="entry name" value="SNF2-rel_dom"/>
    <property type="match status" value="1"/>
</dbReference>
<keyword evidence="4" id="KW-0378">Hydrolase</keyword>
<evidence type="ECO:0000256" key="4">
    <source>
        <dbReference type="ARBA" id="ARBA00022801"/>
    </source>
</evidence>
<dbReference type="PROSITE" id="PS51194">
    <property type="entry name" value="HELICASE_CTER"/>
    <property type="match status" value="1"/>
</dbReference>
<dbReference type="GO" id="GO:0008094">
    <property type="term" value="F:ATP-dependent activity, acting on DNA"/>
    <property type="evidence" value="ECO:0007669"/>
    <property type="project" value="TreeGrafter"/>
</dbReference>
<dbReference type="AlphaFoldDB" id="A0A2T2NVQ8"/>
<feature type="domain" description="RING-type" evidence="8">
    <location>
        <begin position="635"/>
        <end position="687"/>
    </location>
</feature>
<dbReference type="InterPro" id="IPR049730">
    <property type="entry name" value="SNF2/RAD54-like_C"/>
</dbReference>
<feature type="domain" description="Helicase ATP-binding" evidence="9">
    <location>
        <begin position="315"/>
        <end position="497"/>
    </location>
</feature>
<evidence type="ECO:0000313" key="11">
    <source>
        <dbReference type="EMBL" id="PSN69483.1"/>
    </source>
</evidence>
<accession>A0A2T2NVQ8</accession>
<dbReference type="InterPro" id="IPR050628">
    <property type="entry name" value="SNF2_RAD54_helicase_TF"/>
</dbReference>
<name>A0A2T2NVQ8_CORCC</name>
<keyword evidence="6" id="KW-0067">ATP-binding</keyword>
<keyword evidence="1" id="KW-0479">Metal-binding</keyword>
<evidence type="ECO:0000259" key="10">
    <source>
        <dbReference type="PROSITE" id="PS51194"/>
    </source>
</evidence>
<dbReference type="SUPFAM" id="SSF52540">
    <property type="entry name" value="P-loop containing nucleoside triphosphate hydrolases"/>
    <property type="match status" value="2"/>
</dbReference>
<dbReference type="CDD" id="cd18793">
    <property type="entry name" value="SF2_C_SNF"/>
    <property type="match status" value="1"/>
</dbReference>
<dbReference type="InterPro" id="IPR000330">
    <property type="entry name" value="SNF2_N"/>
</dbReference>
<sequence length="886" mass="98730">MPSAKRGSSENFLTDERPSKRQVASIIYSEADSSCTIDSPCTLPGLSTETSCTSLPSTPGWMEEVCYGTLCRVKAQFLDDPNIPSVQPNVEGGASNYYQLRITMKRVYILEAHDGTEIALINTQMAKALQELDPKGLARYEVYVSVAEWTEKVRTVRASAKSVFLELDIYLFGSIANGARVGKILSDTGLFLQRPDFLDSSISYNNPHEIVFPSMHGFSTEWIAPALAPNSVSNLSVDMINTVLGNLEQTGSLTALDVNTAIVITKLKTHQRQALDFIARRESHHMPESFSLFNSKVDARNRDYYEHIVTGYKQPKRPTEDFGGIIADEMGLGKTLTMISAICMTMDRAQQFTGLDARFNSRTGIMKRLRATLVICPSVLLMDGWMTEISRHIAPGFLRCTKYHGSTKVTEAEMAQSDIVLTTYATLAADSSQKGALHSVHWFRIVLDEAHSIRHQNTRQFRSVLSLSARHRWCLTGTPIQNVLNDLGALIRFLRVPQLDSSSSYLTVVSRPIENGNKTGLQRLRDLLRCICLRRTKDHLMLPDPDERIEQVRLTQEERLQYCNIGDEHKQAIDEAISGSNPIEAHRIIFSAILRLRMFCNSGLFGYSPASAVDQMSSSGDEGLSMLEQRDGAICAYCSCDVNSVGEQESINSGVFLDCSHLLCVSCVLQNKQSSPYGECTLCPLCNTLYPIQGLQKEWVGSSKMVSPEPIGHSTKFEALTRDILLHPTEKCIVFSSWKKSIHLASAYLTARGIQNCVVDGSLTLPERRQQLTLFQQDSSFPALLMTLGTGAVGLNLTVASRIHILEPQWNPSIEKQAIGRAMRLGQDKKVTVLRYITQETVEQYIQTKQEKKLYLAQLGWSTDTNGSDDDKLKKAKDLRDLLFVS</sequence>
<protein>
    <submittedName>
        <fullName evidence="11">Uncharacterized protein</fullName>
    </submittedName>
</protein>
<dbReference type="SMART" id="SM00487">
    <property type="entry name" value="DEXDc"/>
    <property type="match status" value="1"/>
</dbReference>
<feature type="domain" description="Helicase C-terminal" evidence="10">
    <location>
        <begin position="716"/>
        <end position="880"/>
    </location>
</feature>
<dbReference type="InterPro" id="IPR001650">
    <property type="entry name" value="Helicase_C-like"/>
</dbReference>
<evidence type="ECO:0000256" key="7">
    <source>
        <dbReference type="PROSITE-ProRule" id="PRU00175"/>
    </source>
</evidence>
<dbReference type="InterPro" id="IPR014001">
    <property type="entry name" value="Helicase_ATP-bd"/>
</dbReference>
<keyword evidence="3 7" id="KW-0863">Zinc-finger</keyword>
<dbReference type="InterPro" id="IPR001841">
    <property type="entry name" value="Znf_RING"/>
</dbReference>
<gene>
    <name evidence="11" type="ORF">BS50DRAFT_550345</name>
</gene>
<organism evidence="11 12">
    <name type="scientific">Corynespora cassiicola Philippines</name>
    <dbReference type="NCBI Taxonomy" id="1448308"/>
    <lineage>
        <taxon>Eukaryota</taxon>
        <taxon>Fungi</taxon>
        <taxon>Dikarya</taxon>
        <taxon>Ascomycota</taxon>
        <taxon>Pezizomycotina</taxon>
        <taxon>Dothideomycetes</taxon>
        <taxon>Pleosporomycetidae</taxon>
        <taxon>Pleosporales</taxon>
        <taxon>Corynesporascaceae</taxon>
        <taxon>Corynespora</taxon>
    </lineage>
</organism>
<evidence type="ECO:0000313" key="12">
    <source>
        <dbReference type="Proteomes" id="UP000240883"/>
    </source>
</evidence>
<evidence type="ECO:0000256" key="1">
    <source>
        <dbReference type="ARBA" id="ARBA00022723"/>
    </source>
</evidence>
<dbReference type="GO" id="GO:0005524">
    <property type="term" value="F:ATP binding"/>
    <property type="evidence" value="ECO:0007669"/>
    <property type="project" value="UniProtKB-KW"/>
</dbReference>
<keyword evidence="5" id="KW-0862">Zinc</keyword>
<dbReference type="CDD" id="cd18008">
    <property type="entry name" value="DEXDc_SHPRH-like"/>
    <property type="match status" value="1"/>
</dbReference>
<evidence type="ECO:0000259" key="8">
    <source>
        <dbReference type="PROSITE" id="PS50089"/>
    </source>
</evidence>
<dbReference type="GO" id="GO:0005634">
    <property type="term" value="C:nucleus"/>
    <property type="evidence" value="ECO:0007669"/>
    <property type="project" value="TreeGrafter"/>
</dbReference>
<evidence type="ECO:0000256" key="2">
    <source>
        <dbReference type="ARBA" id="ARBA00022741"/>
    </source>
</evidence>
<dbReference type="Gene3D" id="3.40.50.10810">
    <property type="entry name" value="Tandem AAA-ATPase domain"/>
    <property type="match status" value="1"/>
</dbReference>
<dbReference type="STRING" id="1448308.A0A2T2NVQ8"/>
<dbReference type="PANTHER" id="PTHR45626">
    <property type="entry name" value="TRANSCRIPTION TERMINATION FACTOR 2-RELATED"/>
    <property type="match status" value="1"/>
</dbReference>
<dbReference type="InterPro" id="IPR038718">
    <property type="entry name" value="SNF2-like_sf"/>
</dbReference>
<dbReference type="PANTHER" id="PTHR45626:SF52">
    <property type="entry name" value="SINGLE-STRANDED DNA-DEPENDENT ATPASE (EUROFUNG)"/>
    <property type="match status" value="1"/>
</dbReference>